<protein>
    <submittedName>
        <fullName evidence="1">Uncharacterized protein</fullName>
    </submittedName>
</protein>
<geneLocation type="plasmid" evidence="1">
    <name>44-kb linear plasmid</name>
</geneLocation>
<name>Q8GRE3_9SPIR</name>
<organism evidence="1">
    <name type="scientific">Borrelia duttonii</name>
    <dbReference type="NCBI Taxonomy" id="40834"/>
    <lineage>
        <taxon>Bacteria</taxon>
        <taxon>Pseudomonadati</taxon>
        <taxon>Spirochaetota</taxon>
        <taxon>Spirochaetia</taxon>
        <taxon>Spirochaetales</taxon>
        <taxon>Borreliaceae</taxon>
        <taxon>Borrelia</taxon>
    </lineage>
</organism>
<dbReference type="AlphaFoldDB" id="Q8GRE3"/>
<proteinExistence type="predicted"/>
<accession>Q8GRE3</accession>
<dbReference type="EMBL" id="AB073701">
    <property type="protein sequence ID" value="BAC22671.1"/>
    <property type="molecule type" value="Genomic_DNA"/>
</dbReference>
<evidence type="ECO:0000313" key="1">
    <source>
        <dbReference type="EMBL" id="BAC22671.1"/>
    </source>
</evidence>
<reference evidence="1" key="1">
    <citation type="journal article" date="2002" name="Microbiol. Immunol.">
        <title>The 44-kb Linear Plasmid Molecule in the Relapsing Fever Agent Borrelia duttonii Strain Ly Serve as a Preservation of vmp Genes.</title>
        <authorList>
            <person name="Tabuchi N."/>
            <person name="Mitani H."/>
            <person name="Seino S."/>
            <person name="Fukunaga M."/>
        </authorList>
    </citation>
    <scope>NUCLEOTIDE SEQUENCE</scope>
    <source>
        <strain evidence="1">Ly</strain>
        <plasmid evidence="1">44-kb linear plasmid</plasmid>
    </source>
</reference>
<gene>
    <name evidence="1" type="primary">ORFb</name>
</gene>
<sequence>MGIISHMQSCDDFNKANISNINKKNSKNSIKRKSLKNPSCKKPKSEKIQFKQIGIKTRLIDVHKISRNDMQHVKELGNNDSTYINALLNLETVINEYGKEYDIEDIFKHFLKQFDNKYKYKVCMMMKRTDGVINGYEFIWEVRFKDWYLLQIQEKLHDKKRKI</sequence>
<keyword evidence="1" id="KW-0614">Plasmid</keyword>